<keyword evidence="1" id="KW-0732">Signal</keyword>
<proteinExistence type="predicted"/>
<keyword evidence="3" id="KW-1185">Reference proteome</keyword>
<evidence type="ECO:0000313" key="3">
    <source>
        <dbReference type="Proteomes" id="UP001219525"/>
    </source>
</evidence>
<accession>A0AAD6VK13</accession>
<reference evidence="2" key="1">
    <citation type="submission" date="2023-03" db="EMBL/GenBank/DDBJ databases">
        <title>Massive genome expansion in bonnet fungi (Mycena s.s.) driven by repeated elements and novel gene families across ecological guilds.</title>
        <authorList>
            <consortium name="Lawrence Berkeley National Laboratory"/>
            <person name="Harder C.B."/>
            <person name="Miyauchi S."/>
            <person name="Viragh M."/>
            <person name="Kuo A."/>
            <person name="Thoen E."/>
            <person name="Andreopoulos B."/>
            <person name="Lu D."/>
            <person name="Skrede I."/>
            <person name="Drula E."/>
            <person name="Henrissat B."/>
            <person name="Morin E."/>
            <person name="Kohler A."/>
            <person name="Barry K."/>
            <person name="LaButti K."/>
            <person name="Morin E."/>
            <person name="Salamov A."/>
            <person name="Lipzen A."/>
            <person name="Mereny Z."/>
            <person name="Hegedus B."/>
            <person name="Baldrian P."/>
            <person name="Stursova M."/>
            <person name="Weitz H."/>
            <person name="Taylor A."/>
            <person name="Grigoriev I.V."/>
            <person name="Nagy L.G."/>
            <person name="Martin F."/>
            <person name="Kauserud H."/>
        </authorList>
    </citation>
    <scope>NUCLEOTIDE SEQUENCE</scope>
    <source>
        <strain evidence="2">9144</strain>
    </source>
</reference>
<sequence length="165" mass="17094">MAKSSSILFLLCAALCAAAGGIHGRHSGDASCDSLRACDFQRFKVIFELSAAQAGHRQIQATVHGGHFCSNLTARTILAVAGADLDSAHDARQVILGSVVNNLTVPADVQKAGVFALQLAQFQLTLLNGNGTHSDVNDTLLQEVQSHLAGALEASNFVVANCAGV</sequence>
<dbReference type="EMBL" id="JARJCW010000031">
    <property type="protein sequence ID" value="KAJ7209209.1"/>
    <property type="molecule type" value="Genomic_DNA"/>
</dbReference>
<comment type="caution">
    <text evidence="2">The sequence shown here is derived from an EMBL/GenBank/DDBJ whole genome shotgun (WGS) entry which is preliminary data.</text>
</comment>
<gene>
    <name evidence="2" type="ORF">GGX14DRAFT_395323</name>
</gene>
<protein>
    <submittedName>
        <fullName evidence="2">Uncharacterized protein</fullName>
    </submittedName>
</protein>
<organism evidence="2 3">
    <name type="scientific">Mycena pura</name>
    <dbReference type="NCBI Taxonomy" id="153505"/>
    <lineage>
        <taxon>Eukaryota</taxon>
        <taxon>Fungi</taxon>
        <taxon>Dikarya</taxon>
        <taxon>Basidiomycota</taxon>
        <taxon>Agaricomycotina</taxon>
        <taxon>Agaricomycetes</taxon>
        <taxon>Agaricomycetidae</taxon>
        <taxon>Agaricales</taxon>
        <taxon>Marasmiineae</taxon>
        <taxon>Mycenaceae</taxon>
        <taxon>Mycena</taxon>
    </lineage>
</organism>
<feature type="chain" id="PRO_5042057665" evidence="1">
    <location>
        <begin position="25"/>
        <end position="165"/>
    </location>
</feature>
<evidence type="ECO:0000313" key="2">
    <source>
        <dbReference type="EMBL" id="KAJ7209209.1"/>
    </source>
</evidence>
<dbReference type="Proteomes" id="UP001219525">
    <property type="component" value="Unassembled WGS sequence"/>
</dbReference>
<feature type="signal peptide" evidence="1">
    <location>
        <begin position="1"/>
        <end position="24"/>
    </location>
</feature>
<dbReference type="AlphaFoldDB" id="A0AAD6VK13"/>
<name>A0AAD6VK13_9AGAR</name>
<evidence type="ECO:0000256" key="1">
    <source>
        <dbReference type="SAM" id="SignalP"/>
    </source>
</evidence>